<dbReference type="GO" id="GO:0000160">
    <property type="term" value="P:phosphorelay signal transduction system"/>
    <property type="evidence" value="ECO:0007669"/>
    <property type="project" value="UniProtKB-KW"/>
</dbReference>
<dbReference type="InterPro" id="IPR035965">
    <property type="entry name" value="PAS-like_dom_sf"/>
</dbReference>
<keyword evidence="9" id="KW-0010">Activator</keyword>
<dbReference type="GO" id="GO:0005524">
    <property type="term" value="F:ATP binding"/>
    <property type="evidence" value="ECO:0007669"/>
    <property type="project" value="UniProtKB-KW"/>
</dbReference>
<dbReference type="InterPro" id="IPR025944">
    <property type="entry name" value="Sigma_54_int_dom_CS"/>
</dbReference>
<evidence type="ECO:0000256" key="2">
    <source>
        <dbReference type="ARBA" id="ARBA00011135"/>
    </source>
</evidence>
<dbReference type="AlphaFoldDB" id="A0A967BBH1"/>
<dbReference type="Proteomes" id="UP000639775">
    <property type="component" value="Unassembled WGS sequence"/>
</dbReference>
<dbReference type="Gene3D" id="1.10.8.60">
    <property type="match status" value="1"/>
</dbReference>
<dbReference type="InterPro" id="IPR025943">
    <property type="entry name" value="Sigma_54_int_dom_ATP-bd_2"/>
</dbReference>
<name>A0A967BBH1_9RHOB</name>
<protein>
    <recommendedName>
        <fullName evidence="3">Nif-specific regulatory protein</fullName>
    </recommendedName>
</protein>
<dbReference type="PROSITE" id="PS50112">
    <property type="entry name" value="PAS"/>
    <property type="match status" value="1"/>
</dbReference>
<dbReference type="Gene3D" id="1.10.10.60">
    <property type="entry name" value="Homeodomain-like"/>
    <property type="match status" value="1"/>
</dbReference>
<evidence type="ECO:0000256" key="6">
    <source>
        <dbReference type="ARBA" id="ARBA00023012"/>
    </source>
</evidence>
<reference evidence="14" key="1">
    <citation type="submission" date="2020-03" db="EMBL/GenBank/DDBJ databases">
        <title>Roseovarius gahaiensis sp. nov., isolated from Gahai Saline Lake, China.</title>
        <authorList>
            <person name="Sun X."/>
        </authorList>
    </citation>
    <scope>NUCLEOTIDE SEQUENCE</scope>
    <source>
        <strain evidence="14">GH877</strain>
    </source>
</reference>
<keyword evidence="15" id="KW-1185">Reference proteome</keyword>
<dbReference type="SUPFAM" id="SSF46689">
    <property type="entry name" value="Homeodomain-like"/>
    <property type="match status" value="1"/>
</dbReference>
<evidence type="ECO:0000256" key="3">
    <source>
        <dbReference type="ARBA" id="ARBA00015308"/>
    </source>
</evidence>
<sequence>MTSDKSPNVKGLIVVDDDGQVVLQLGAGQDQRLTAMVSDPDWMAEAIERRIVPALLTDVQYVALVTGVQGGRLVLFFDQVTDTVLRFFTQVDFSFDIIDHILSDPYDAMAVIDAKARLAFVSPVHEKFFGLKTGEGVGRNVRDVIQNTRLHHVVRTGVAEVGQIQKMRDSERVVSRHPIKHDGMVVGAIGRVMFKGPQQVEALARRINVLEKEIASYRTERKVSERAEAFLKAIVGQSPAIEAVRDQIRKVAPLDIPVLVQGESGTGKELVAKALHALSPRNKARLVTVNAAALPASLVESELFGYEPGSFTGADSKGRLGKFEQADKGTIFLDEIGDMPLEVQSKLLRVLQDRLVERVGGESPRQVDFRLISATNRDLERSIEQEKFRLDLFYRISPVLIKMPTLAERIEDIPLLLEHFLKDLSDHYDRPIPEVEEAVPDLLMGRAWPGNVRELRHVIERAFVFAENGWLRVADFEHAGHAAPPPRIAAAPAVVTDLADGGSLKDVLGQLERKLIADAMIRFNGNKKKVAEHLGVSRSYLYKKLEEDFEA</sequence>
<dbReference type="PROSITE" id="PS00676">
    <property type="entry name" value="SIGMA54_INTERACT_2"/>
    <property type="match status" value="1"/>
</dbReference>
<dbReference type="CDD" id="cd00009">
    <property type="entry name" value="AAA"/>
    <property type="match status" value="1"/>
</dbReference>
<comment type="subunit">
    <text evidence="2">Interacts with sigma-54.</text>
</comment>
<keyword evidence="8" id="KW-0238">DNA-binding</keyword>
<dbReference type="Gene3D" id="3.30.450.20">
    <property type="entry name" value="PAS domain"/>
    <property type="match status" value="1"/>
</dbReference>
<evidence type="ECO:0000313" key="15">
    <source>
        <dbReference type="Proteomes" id="UP000639775"/>
    </source>
</evidence>
<dbReference type="Pfam" id="PF25601">
    <property type="entry name" value="AAA_lid_14"/>
    <property type="match status" value="1"/>
</dbReference>
<dbReference type="InterPro" id="IPR009057">
    <property type="entry name" value="Homeodomain-like_sf"/>
</dbReference>
<accession>A0A967BBH1</accession>
<dbReference type="PROSITE" id="PS50045">
    <property type="entry name" value="SIGMA54_INTERACT_4"/>
    <property type="match status" value="1"/>
</dbReference>
<dbReference type="InterPro" id="IPR025662">
    <property type="entry name" value="Sigma_54_int_dom_ATP-bd_1"/>
</dbReference>
<dbReference type="FunFam" id="3.40.50.300:FF:000006">
    <property type="entry name" value="DNA-binding transcriptional regulator NtrC"/>
    <property type="match status" value="1"/>
</dbReference>
<evidence type="ECO:0000256" key="7">
    <source>
        <dbReference type="ARBA" id="ARBA00023015"/>
    </source>
</evidence>
<dbReference type="RefSeq" id="WP_167197034.1">
    <property type="nucleotide sequence ID" value="NZ_JAAORB010000020.1"/>
</dbReference>
<dbReference type="InterPro" id="IPR058031">
    <property type="entry name" value="AAA_lid_NorR"/>
</dbReference>
<proteinExistence type="predicted"/>
<organism evidence="14 15">
    <name type="scientific">Roseovarius gahaiensis</name>
    <dbReference type="NCBI Taxonomy" id="2716691"/>
    <lineage>
        <taxon>Bacteria</taxon>
        <taxon>Pseudomonadati</taxon>
        <taxon>Pseudomonadota</taxon>
        <taxon>Alphaproteobacteria</taxon>
        <taxon>Rhodobacterales</taxon>
        <taxon>Roseobacteraceae</taxon>
        <taxon>Roseovarius</taxon>
    </lineage>
</organism>
<dbReference type="InterPro" id="IPR003593">
    <property type="entry name" value="AAA+_ATPase"/>
</dbReference>
<feature type="coiled-coil region" evidence="11">
    <location>
        <begin position="200"/>
        <end position="227"/>
    </location>
</feature>
<evidence type="ECO:0000313" key="14">
    <source>
        <dbReference type="EMBL" id="NHQ74902.1"/>
    </source>
</evidence>
<dbReference type="InterPro" id="IPR002078">
    <property type="entry name" value="Sigma_54_int"/>
</dbReference>
<keyword evidence="4" id="KW-0547">Nucleotide-binding</keyword>
<dbReference type="Pfam" id="PF00158">
    <property type="entry name" value="Sigma54_activat"/>
    <property type="match status" value="1"/>
</dbReference>
<dbReference type="Pfam" id="PF02954">
    <property type="entry name" value="HTH_8"/>
    <property type="match status" value="1"/>
</dbReference>
<evidence type="ECO:0000259" key="13">
    <source>
        <dbReference type="PROSITE" id="PS50112"/>
    </source>
</evidence>
<evidence type="ECO:0000256" key="5">
    <source>
        <dbReference type="ARBA" id="ARBA00022840"/>
    </source>
</evidence>
<evidence type="ECO:0000256" key="8">
    <source>
        <dbReference type="ARBA" id="ARBA00023125"/>
    </source>
</evidence>
<evidence type="ECO:0000259" key="12">
    <source>
        <dbReference type="PROSITE" id="PS50045"/>
    </source>
</evidence>
<dbReference type="InterPro" id="IPR027417">
    <property type="entry name" value="P-loop_NTPase"/>
</dbReference>
<dbReference type="InterPro" id="IPR002197">
    <property type="entry name" value="HTH_Fis"/>
</dbReference>
<gene>
    <name evidence="14" type="ORF">HAT86_10560</name>
</gene>
<feature type="domain" description="PAS" evidence="13">
    <location>
        <begin position="94"/>
        <end position="146"/>
    </location>
</feature>
<comment type="function">
    <text evidence="1">Required for activation of most nif operons, which are directly involved in nitrogen fixation.</text>
</comment>
<keyword evidence="6" id="KW-0902">Two-component regulatory system</keyword>
<comment type="caution">
    <text evidence="14">The sequence shown here is derived from an EMBL/GenBank/DDBJ whole genome shotgun (WGS) entry which is preliminary data.</text>
</comment>
<evidence type="ECO:0000256" key="4">
    <source>
        <dbReference type="ARBA" id="ARBA00022741"/>
    </source>
</evidence>
<dbReference type="SMART" id="SM00382">
    <property type="entry name" value="AAA"/>
    <property type="match status" value="1"/>
</dbReference>
<dbReference type="SUPFAM" id="SSF52540">
    <property type="entry name" value="P-loop containing nucleoside triphosphate hydrolases"/>
    <property type="match status" value="1"/>
</dbReference>
<keyword evidence="7" id="KW-0805">Transcription regulation</keyword>
<dbReference type="Gene3D" id="3.40.50.300">
    <property type="entry name" value="P-loop containing nucleotide triphosphate hydrolases"/>
    <property type="match status" value="1"/>
</dbReference>
<evidence type="ECO:0000256" key="11">
    <source>
        <dbReference type="SAM" id="Coils"/>
    </source>
</evidence>
<keyword evidence="11" id="KW-0175">Coiled coil</keyword>
<dbReference type="EMBL" id="JAAORB010000020">
    <property type="protein sequence ID" value="NHQ74902.1"/>
    <property type="molecule type" value="Genomic_DNA"/>
</dbReference>
<dbReference type="PROSITE" id="PS00675">
    <property type="entry name" value="SIGMA54_INTERACT_1"/>
    <property type="match status" value="1"/>
</dbReference>
<keyword evidence="5" id="KW-0067">ATP-binding</keyword>
<dbReference type="SUPFAM" id="SSF55785">
    <property type="entry name" value="PYP-like sensor domain (PAS domain)"/>
    <property type="match status" value="1"/>
</dbReference>
<dbReference type="InterPro" id="IPR000014">
    <property type="entry name" value="PAS"/>
</dbReference>
<evidence type="ECO:0000256" key="9">
    <source>
        <dbReference type="ARBA" id="ARBA00023159"/>
    </source>
</evidence>
<evidence type="ECO:0000256" key="10">
    <source>
        <dbReference type="ARBA" id="ARBA00023163"/>
    </source>
</evidence>
<dbReference type="PROSITE" id="PS00688">
    <property type="entry name" value="SIGMA54_INTERACT_3"/>
    <property type="match status" value="1"/>
</dbReference>
<dbReference type="PANTHER" id="PTHR32071">
    <property type="entry name" value="TRANSCRIPTIONAL REGULATORY PROTEIN"/>
    <property type="match status" value="1"/>
</dbReference>
<evidence type="ECO:0000256" key="1">
    <source>
        <dbReference type="ARBA" id="ARBA00002167"/>
    </source>
</evidence>
<dbReference type="GO" id="GO:0006355">
    <property type="term" value="P:regulation of DNA-templated transcription"/>
    <property type="evidence" value="ECO:0007669"/>
    <property type="project" value="InterPro"/>
</dbReference>
<dbReference type="GO" id="GO:0043565">
    <property type="term" value="F:sequence-specific DNA binding"/>
    <property type="evidence" value="ECO:0007669"/>
    <property type="project" value="InterPro"/>
</dbReference>
<keyword evidence="10" id="KW-0804">Transcription</keyword>
<feature type="domain" description="Sigma-54 factor interaction" evidence="12">
    <location>
        <begin position="234"/>
        <end position="464"/>
    </location>
</feature>
<dbReference type="PANTHER" id="PTHR32071:SF57">
    <property type="entry name" value="C4-DICARBOXYLATE TRANSPORT TRANSCRIPTIONAL REGULATORY PROTEIN DCTD"/>
    <property type="match status" value="1"/>
</dbReference>